<gene>
    <name evidence="1" type="ORF">BJ138DRAFT_1017239</name>
</gene>
<evidence type="ECO:0000313" key="2">
    <source>
        <dbReference type="Proteomes" id="UP000790377"/>
    </source>
</evidence>
<dbReference type="EMBL" id="MU268124">
    <property type="protein sequence ID" value="KAH7905780.1"/>
    <property type="molecule type" value="Genomic_DNA"/>
</dbReference>
<organism evidence="1 2">
    <name type="scientific">Hygrophoropsis aurantiaca</name>
    <dbReference type="NCBI Taxonomy" id="72124"/>
    <lineage>
        <taxon>Eukaryota</taxon>
        <taxon>Fungi</taxon>
        <taxon>Dikarya</taxon>
        <taxon>Basidiomycota</taxon>
        <taxon>Agaricomycotina</taxon>
        <taxon>Agaricomycetes</taxon>
        <taxon>Agaricomycetidae</taxon>
        <taxon>Boletales</taxon>
        <taxon>Coniophorineae</taxon>
        <taxon>Hygrophoropsidaceae</taxon>
        <taxon>Hygrophoropsis</taxon>
    </lineage>
</organism>
<accession>A0ACB7ZXL5</accession>
<sequence length="955" mass="108361">MRLWLPERETYLLEMLRLEGCVDQSPFDVCPGKPGCLGVAIYRCRDCHGSSMYCKECTVCYHQRNPLHRIQQWNGQYFERVTLKDMGLRIQLGHPVGSQCYSPTPSTHGDFVVLDTQGVHLVALDYCNCESAVSHTRQLLRVSWYPATATDPKSGCTFRMLEHFQMLSFESKGSAFEYYRTISRLTDNCGLLQLKDRYEALLRMVRQFRHLRSLKRSGRGHDASGIEGTQEGACAVICPACPQPGRNFPTDWKHHPADQQWLYALFVASDANFRMDRLNKSSEAHDPSLGAGWQYFMEQTKFKVILDKFAHLPQEKSTCVSHNTVNLADTRDSRGKAATGIGTTDCARHNFKLPTSVGDLQKGERYVNMDYFFFQSLRHNPDIMMLNVSYDIACQWSKNLRTRMIAYGTAVNFNYDAKRILFLVPKFHLPAHVMPCQTRYSFNLMKGVGRTDGEAVERGWANINPAASSTREMGPGSRHDTLDDHFGDWNWKKLYHLGVGLCKKLKVAMGESTKHVSDFLEFQQAVSEGVAQWQIEVEEWEADRTKPNPFETEVTEMSQPSVRLAMAEEEAAELARGVDHSLHPDVSPSILISAGLDLEEQQRRLAIDIKETSAHATDSQRSTLQQRSNSLRRKIEQWSNIQQLYMPVVARLRMADDIRLETADEAAHDAKLYLPSQILSLSPPLSVNHTFSNFEWDLRCAQAADALNDLCYHVHLSSYLWGFKDRNIRGQHPNTRARGVIDNVATKIDLAKARYRRARTALVSLAPALFKGSNWENTYCPLQNEDVRVIKDGLEGDSEGRRSLSWIWRSGWVIQGDGSEGLLTATKVEWCRARARANRWTEEVMLLREEMQRVLAYLEWQACWWDQQPARRTAASTEPTEAGYEGNVRALTPDEATGAVAYARRQAATRRAMRDPFQAMWMADHELLTSPVSLVATSSTSSTPVSNPFSASAPI</sequence>
<reference evidence="1" key="1">
    <citation type="journal article" date="2021" name="New Phytol.">
        <title>Evolutionary innovations through gain and loss of genes in the ectomycorrhizal Boletales.</title>
        <authorList>
            <person name="Wu G."/>
            <person name="Miyauchi S."/>
            <person name="Morin E."/>
            <person name="Kuo A."/>
            <person name="Drula E."/>
            <person name="Varga T."/>
            <person name="Kohler A."/>
            <person name="Feng B."/>
            <person name="Cao Y."/>
            <person name="Lipzen A."/>
            <person name="Daum C."/>
            <person name="Hundley H."/>
            <person name="Pangilinan J."/>
            <person name="Johnson J."/>
            <person name="Barry K."/>
            <person name="LaButti K."/>
            <person name="Ng V."/>
            <person name="Ahrendt S."/>
            <person name="Min B."/>
            <person name="Choi I.G."/>
            <person name="Park H."/>
            <person name="Plett J.M."/>
            <person name="Magnuson J."/>
            <person name="Spatafora J.W."/>
            <person name="Nagy L.G."/>
            <person name="Henrissat B."/>
            <person name="Grigoriev I.V."/>
            <person name="Yang Z.L."/>
            <person name="Xu J."/>
            <person name="Martin F.M."/>
        </authorList>
    </citation>
    <scope>NUCLEOTIDE SEQUENCE</scope>
    <source>
        <strain evidence="1">ATCC 28755</strain>
    </source>
</reference>
<name>A0ACB7ZXL5_9AGAM</name>
<evidence type="ECO:0000313" key="1">
    <source>
        <dbReference type="EMBL" id="KAH7905780.1"/>
    </source>
</evidence>
<proteinExistence type="predicted"/>
<protein>
    <submittedName>
        <fullName evidence="1">Uncharacterized protein</fullName>
    </submittedName>
</protein>
<keyword evidence="2" id="KW-1185">Reference proteome</keyword>
<dbReference type="Proteomes" id="UP000790377">
    <property type="component" value="Unassembled WGS sequence"/>
</dbReference>
<comment type="caution">
    <text evidence="1">The sequence shown here is derived from an EMBL/GenBank/DDBJ whole genome shotgun (WGS) entry which is preliminary data.</text>
</comment>